<evidence type="ECO:0000313" key="2">
    <source>
        <dbReference type="Proteomes" id="UP000769157"/>
    </source>
</evidence>
<evidence type="ECO:0000313" key="1">
    <source>
        <dbReference type="EMBL" id="KAH3663339.1"/>
    </source>
</evidence>
<reference evidence="1" key="2">
    <citation type="submission" date="2021-01" db="EMBL/GenBank/DDBJ databases">
        <authorList>
            <person name="Schikora-Tamarit M.A."/>
        </authorList>
    </citation>
    <scope>NUCLEOTIDE SEQUENCE</scope>
    <source>
        <strain evidence="1">CBS6075</strain>
    </source>
</reference>
<organism evidence="1 2">
    <name type="scientific">Ogataea philodendri</name>
    <dbReference type="NCBI Taxonomy" id="1378263"/>
    <lineage>
        <taxon>Eukaryota</taxon>
        <taxon>Fungi</taxon>
        <taxon>Dikarya</taxon>
        <taxon>Ascomycota</taxon>
        <taxon>Saccharomycotina</taxon>
        <taxon>Pichiomycetes</taxon>
        <taxon>Pichiales</taxon>
        <taxon>Pichiaceae</taxon>
        <taxon>Ogataea</taxon>
    </lineage>
</organism>
<gene>
    <name evidence="1" type="ORF">OGAPHI_005329</name>
</gene>
<accession>A0A9P8P1G2</accession>
<comment type="caution">
    <text evidence="1">The sequence shown here is derived from an EMBL/GenBank/DDBJ whole genome shotgun (WGS) entry which is preliminary data.</text>
</comment>
<dbReference type="GeneID" id="70237293"/>
<dbReference type="AlphaFoldDB" id="A0A9P8P1G2"/>
<dbReference type="Proteomes" id="UP000769157">
    <property type="component" value="Unassembled WGS sequence"/>
</dbReference>
<dbReference type="EMBL" id="JAEUBE010000375">
    <property type="protein sequence ID" value="KAH3663339.1"/>
    <property type="molecule type" value="Genomic_DNA"/>
</dbReference>
<keyword evidence="2" id="KW-1185">Reference proteome</keyword>
<protein>
    <submittedName>
        <fullName evidence="1">Uncharacterized protein</fullName>
    </submittedName>
</protein>
<name>A0A9P8P1G2_9ASCO</name>
<sequence length="261" mass="29142">MQREQLCVVGDLLELHERRPGLQDHGLQLLERRPGQLGALQLQLHDLVPHRRVPTQLQTPDLGLEVVQLLLLAQDLAQDEEDLRGRALERIDAVLVHLQQLLALENLLVGIHLDVGADHGRSDGVDVVEKEVRHYPPGLFKMLVVLDELEHPTILGENVLKLQKHVVPELDVARGDLGPHQHDETRCQREVVLDSPFCESFLSFLLGETGAPGKVPACDIVIVANQKHSSPRNNAVQDRVIVRSHLDDELGPRVHFLGARS</sequence>
<reference evidence="1" key="1">
    <citation type="journal article" date="2021" name="Open Biol.">
        <title>Shared evolutionary footprints suggest mitochondrial oxidative damage underlies multiple complex I losses in fungi.</title>
        <authorList>
            <person name="Schikora-Tamarit M.A."/>
            <person name="Marcet-Houben M."/>
            <person name="Nosek J."/>
            <person name="Gabaldon T."/>
        </authorList>
    </citation>
    <scope>NUCLEOTIDE SEQUENCE</scope>
    <source>
        <strain evidence="1">CBS6075</strain>
    </source>
</reference>
<proteinExistence type="predicted"/>
<dbReference type="RefSeq" id="XP_046059762.1">
    <property type="nucleotide sequence ID" value="XM_046206502.1"/>
</dbReference>